<dbReference type="InterPro" id="IPR039495">
    <property type="entry name" value="TAF1A"/>
</dbReference>
<dbReference type="EMBL" id="CAJHUC010000288">
    <property type="protein sequence ID" value="CAD7694982.1"/>
    <property type="molecule type" value="Genomic_DNA"/>
</dbReference>
<accession>A0A8S1IL71</accession>
<organism evidence="1 2">
    <name type="scientific">Ostreobium quekettii</name>
    <dbReference type="NCBI Taxonomy" id="121088"/>
    <lineage>
        <taxon>Eukaryota</taxon>
        <taxon>Viridiplantae</taxon>
        <taxon>Chlorophyta</taxon>
        <taxon>core chlorophytes</taxon>
        <taxon>Ulvophyceae</taxon>
        <taxon>TCBD clade</taxon>
        <taxon>Bryopsidales</taxon>
        <taxon>Ostreobineae</taxon>
        <taxon>Ostreobiaceae</taxon>
        <taxon>Ostreobium</taxon>
    </lineage>
</organism>
<evidence type="ECO:0000313" key="1">
    <source>
        <dbReference type="EMBL" id="CAD7694982.1"/>
    </source>
</evidence>
<comment type="caution">
    <text evidence="1">The sequence shown here is derived from an EMBL/GenBank/DDBJ whole genome shotgun (WGS) entry which is preliminary data.</text>
</comment>
<protein>
    <submittedName>
        <fullName evidence="1">Uncharacterized protein</fullName>
    </submittedName>
</protein>
<keyword evidence="2" id="KW-1185">Reference proteome</keyword>
<dbReference type="Proteomes" id="UP000708148">
    <property type="component" value="Unassembled WGS sequence"/>
</dbReference>
<dbReference type="AlphaFoldDB" id="A0A8S1IL71"/>
<name>A0A8S1IL71_9CHLO</name>
<dbReference type="GO" id="GO:0006360">
    <property type="term" value="P:transcription by RNA polymerase I"/>
    <property type="evidence" value="ECO:0007669"/>
    <property type="project" value="InterPro"/>
</dbReference>
<reference evidence="1" key="1">
    <citation type="submission" date="2020-12" db="EMBL/GenBank/DDBJ databases">
        <authorList>
            <person name="Iha C."/>
        </authorList>
    </citation>
    <scope>NUCLEOTIDE SEQUENCE</scope>
</reference>
<sequence length="525" mass="57955">MDPDDISPLAAFVLFGHQRPRVEGDEEEVGHAFDEDRDGKRGTRFLPTKRYTKRYLRAPGTTSYRTGWVLQYRSLDQAAVQECFLQGDWRKVAKLMTVLTLEWQVAVPPSVPHAHQLAALATLHSYKNRKLRHHKTRGGLVEETFRSMLEVFRQHCAGRGKIEGFLKAMHDLQGSRAKKVSVLLELVTHLCEHGNISQARGVLSAILKRRGQGSRLTDNGKFHCNAMAGLIGHRAILSNIEQKGNEYGIPISKQPGLPPVGFQSAVDLIDKSMKADLASAKANLRNALDAVPDATPVGYTLVHLETMEGNWHEARRLARHLAKAAENDRDAHLLSAGIHEAEVGSKGGLKSVAKAYFEALRCDPYASAAVHGLVEISKRGSISQKCRGWVAKGMVRHLDVCHPSRNMPLAPKCWDVLAQNLIAMAVARLEEGKEREWETVQPCLQGAASWWGAYHFRSASVMHTSKEGCDNSMLRNKAICALLIWGCDNKFSQAARKALDPGSEEAVEKAAALAERLGVSQCLQA</sequence>
<evidence type="ECO:0000313" key="2">
    <source>
        <dbReference type="Proteomes" id="UP000708148"/>
    </source>
</evidence>
<dbReference type="GO" id="GO:0000120">
    <property type="term" value="C:RNA polymerase I transcription regulator complex"/>
    <property type="evidence" value="ECO:0007669"/>
    <property type="project" value="InterPro"/>
</dbReference>
<proteinExistence type="predicted"/>
<gene>
    <name evidence="1" type="ORF">OSTQU699_LOCUS343</name>
</gene>
<dbReference type="Pfam" id="PF14929">
    <property type="entry name" value="TAF1_subA"/>
    <property type="match status" value="1"/>
</dbReference>